<dbReference type="PROSITE" id="PS00675">
    <property type="entry name" value="SIGMA54_INTERACT_1"/>
    <property type="match status" value="3"/>
</dbReference>
<keyword evidence="5" id="KW-1185">Reference proteome</keyword>
<keyword evidence="2" id="KW-0175">Coiled coil</keyword>
<dbReference type="Proteomes" id="UP001487740">
    <property type="component" value="Unassembled WGS sequence"/>
</dbReference>
<dbReference type="InterPro" id="IPR025662">
    <property type="entry name" value="Sigma_54_int_dom_ATP-bd_1"/>
</dbReference>
<proteinExistence type="inferred from homology"/>
<name>A0AAW0UXR1_SCYPA</name>
<evidence type="ECO:0000313" key="5">
    <source>
        <dbReference type="Proteomes" id="UP001487740"/>
    </source>
</evidence>
<feature type="coiled-coil region" evidence="2">
    <location>
        <begin position="469"/>
        <end position="510"/>
    </location>
</feature>
<feature type="coiled-coil region" evidence="2">
    <location>
        <begin position="844"/>
        <end position="878"/>
    </location>
</feature>
<dbReference type="EMBL" id="JARAKH010000003">
    <property type="protein sequence ID" value="KAK8404908.1"/>
    <property type="molecule type" value="Genomic_DNA"/>
</dbReference>
<feature type="domain" description="AAA+ ATPase" evidence="3">
    <location>
        <begin position="636"/>
        <end position="791"/>
    </location>
</feature>
<feature type="domain" description="AAA+ ATPase" evidence="3">
    <location>
        <begin position="113"/>
        <end position="268"/>
    </location>
</feature>
<evidence type="ECO:0000256" key="1">
    <source>
        <dbReference type="RuleBase" id="RU004560"/>
    </source>
</evidence>
<accession>A0AAW0UXR1</accession>
<gene>
    <name evidence="4" type="ORF">O3P69_001483</name>
</gene>
<dbReference type="Gene3D" id="3.40.50.300">
    <property type="entry name" value="P-loop containing nucleotide triphosphate hydrolases"/>
    <property type="match status" value="3"/>
</dbReference>
<dbReference type="PANTHER" id="PTHR32046:SF14">
    <property type="match status" value="1"/>
</dbReference>
<organism evidence="4 5">
    <name type="scientific">Scylla paramamosain</name>
    <name type="common">Mud crab</name>
    <dbReference type="NCBI Taxonomy" id="85552"/>
    <lineage>
        <taxon>Eukaryota</taxon>
        <taxon>Metazoa</taxon>
        <taxon>Ecdysozoa</taxon>
        <taxon>Arthropoda</taxon>
        <taxon>Crustacea</taxon>
        <taxon>Multicrustacea</taxon>
        <taxon>Malacostraca</taxon>
        <taxon>Eumalacostraca</taxon>
        <taxon>Eucarida</taxon>
        <taxon>Decapoda</taxon>
        <taxon>Pleocyemata</taxon>
        <taxon>Brachyura</taxon>
        <taxon>Eubrachyura</taxon>
        <taxon>Portunoidea</taxon>
        <taxon>Portunidae</taxon>
        <taxon>Portuninae</taxon>
        <taxon>Scylla</taxon>
    </lineage>
</organism>
<dbReference type="InterPro" id="IPR003593">
    <property type="entry name" value="AAA+_ATPase"/>
</dbReference>
<dbReference type="SUPFAM" id="SSF52540">
    <property type="entry name" value="P-loop containing nucleoside triphosphate hydrolases"/>
    <property type="match status" value="4"/>
</dbReference>
<dbReference type="AlphaFoldDB" id="A0AAW0UXR1"/>
<keyword evidence="1" id="KW-0547">Nucleotide-binding</keyword>
<keyword evidence="1" id="KW-0342">GTP-binding</keyword>
<protein>
    <recommendedName>
        <fullName evidence="3">AAA+ ATPase domain-containing protein</fullName>
    </recommendedName>
</protein>
<dbReference type="InterPro" id="IPR027417">
    <property type="entry name" value="P-loop_NTPase"/>
</dbReference>
<reference evidence="4 5" key="1">
    <citation type="submission" date="2023-03" db="EMBL/GenBank/DDBJ databases">
        <title>High-quality genome of Scylla paramamosain provides insights in environmental adaptation.</title>
        <authorList>
            <person name="Zhang L."/>
        </authorList>
    </citation>
    <scope>NUCLEOTIDE SEQUENCE [LARGE SCALE GENOMIC DNA]</scope>
    <source>
        <strain evidence="4">LZ_2023a</strain>
        <tissue evidence="4">Muscle</tissue>
    </source>
</reference>
<evidence type="ECO:0000313" key="4">
    <source>
        <dbReference type="EMBL" id="KAK8404908.1"/>
    </source>
</evidence>
<sequence length="1266" mass="143865">MKSVFFGKERRALATQYYGMHSNTPALSGPLVVSISIQSTQQSVVSQTSTAPRQLVKMAGTGETHLKLSVLQRSTVVQGGTPSVYAIPMEQTARDEDGHLEKLEFGTSIQSNANKVIMMVGETGSGKTTLINGLVNYILGVDWDDKFRFKMIVEDSNANQAVSQTKDVTSYTLHHQDGFRTPYSLTIIDTPGFGDTKGINRDKEIVEQLRKFFTTPGDAGISHIDAIGFVVQASQARLSVGQKYVFDSILALFGRDISDNIFLLVTFADGQEPEVLSAVREAEIPYKEYFQFNNSALYTQTGKNQRFASLFWEMGCESFQILLDKLLHVESKSLVLTKDVLQERKSIEVYIEGIQNEIKVGLSKLNTLEEEKKLLKEHELEIDLNKNFTVVVEEDVFEKKSSDGIFKFRGMRNCLKCERTCCQNCLAAIFGFSGTWCYAMDKSYMCIVCPLHCSLDDHEVCDYMFYVTRKKVEKTVDEIRERYEKAKGKKLTAQNLIEEIQAEYENGKKKILYMADCVRKSLERLREIALRPDPLSTVEYIDMMIKNEERTAKAGWQERHRDWWGLSWGAQEGPPTWVLEPRTNRPAGTSPFTHKISGNEGLQPLTLGKYTSLLTARDEDGHFVKLEYGRSIQSNANKVIMMVGETGSGKTTLINGLVNYVLGVDWDDKFRFKMIVEDSNANQAVSQTKDVTSYTLHHQDGFRTPYSLTIIDTPGFGDTKGINRDKEIVEQLRKFFTTPGDAGISHIDAIGFVVQASQARLSVGQKYVFDSILALFGKDISDNIFLLVTFADGQEPEVLSAVREAEIPYKEYFQFNNSALYTQTEHQICDYMFYVTRKKSVKTVDEIRERYEKARGKKLTAQNLIDEIQAEYEEGQEKILQMADCVRKSLERLREIALRPDPLSTVEYIDMMIKNEERTAKAGWQERIHPVYAAVSRITDVNCTKAACEDGGNWRRTSNYGTPSVYAIPMEQTARDEDGHFEKLEYGRSIQSNANKVIMMVGETGSGKTTLINGLVNYVLGVDWDDKFRFKMIVEDSNANQAVSQTKDVTSYTLHHQDGFRTPYSLTIIDTPGFGDTKGIKRDKEIVEQLHKFFTTPGDAGISHIDAIGFVVQASQARLSVGQKYVFDKHQICDYMFYVTRKKSVKTVDEIRERYEKARGKKLTAQNLIDEIQAEYEERQEKILQMADCVRKSLERLREIALRPDPLSTVEYIDMMIKNEERTAKAGWQERVSQLNQIRQMAEQVKDIETGNFNPNQKCEAMDDEQ</sequence>
<dbReference type="InterPro" id="IPR030379">
    <property type="entry name" value="G_SEPTIN_dom"/>
</dbReference>
<feature type="domain" description="AAA+ ATPase" evidence="3">
    <location>
        <begin position="994"/>
        <end position="1214"/>
    </location>
</feature>
<dbReference type="PANTHER" id="PTHR32046">
    <property type="entry name" value="G DOMAIN-CONTAINING PROTEIN"/>
    <property type="match status" value="1"/>
</dbReference>
<dbReference type="Pfam" id="PF00735">
    <property type="entry name" value="Septin"/>
    <property type="match status" value="3"/>
</dbReference>
<feature type="coiled-coil region" evidence="2">
    <location>
        <begin position="1148"/>
        <end position="1182"/>
    </location>
</feature>
<comment type="caution">
    <text evidence="4">The sequence shown here is derived from an EMBL/GenBank/DDBJ whole genome shotgun (WGS) entry which is preliminary data.</text>
</comment>
<dbReference type="FunFam" id="3.40.50.300:FF:002049">
    <property type="entry name" value="Si:ch73-170d6.2"/>
    <property type="match status" value="2"/>
</dbReference>
<evidence type="ECO:0000256" key="2">
    <source>
        <dbReference type="SAM" id="Coils"/>
    </source>
</evidence>
<dbReference type="SMART" id="SM00382">
    <property type="entry name" value="AAA"/>
    <property type="match status" value="3"/>
</dbReference>
<evidence type="ECO:0000259" key="3">
    <source>
        <dbReference type="SMART" id="SM00382"/>
    </source>
</evidence>
<dbReference type="GO" id="GO:0005525">
    <property type="term" value="F:GTP binding"/>
    <property type="evidence" value="ECO:0007669"/>
    <property type="project" value="UniProtKB-KW"/>
</dbReference>
<comment type="similarity">
    <text evidence="1">Belongs to the TRAFAC class TrmE-Era-EngA-EngB-Septin-like GTPase superfamily. Septin GTPase family.</text>
</comment>